<protein>
    <recommendedName>
        <fullName evidence="3">Tetratricopeptide repeat protein</fullName>
    </recommendedName>
</protein>
<dbReference type="EMBL" id="BLAF01000009">
    <property type="protein sequence ID" value="GES18929.1"/>
    <property type="molecule type" value="Genomic_DNA"/>
</dbReference>
<comment type="caution">
    <text evidence="1">The sequence shown here is derived from an EMBL/GenBank/DDBJ whole genome shotgun (WGS) entry which is preliminary data.</text>
</comment>
<evidence type="ECO:0008006" key="3">
    <source>
        <dbReference type="Google" id="ProtNLM"/>
    </source>
</evidence>
<dbReference type="AlphaFoldDB" id="A0A5M3XFK5"/>
<evidence type="ECO:0000313" key="2">
    <source>
        <dbReference type="Proteomes" id="UP000377595"/>
    </source>
</evidence>
<reference evidence="1 2" key="1">
    <citation type="submission" date="2019-10" db="EMBL/GenBank/DDBJ databases">
        <title>Whole genome shotgun sequence of Acrocarpospora pleiomorpha NBRC 16267.</title>
        <authorList>
            <person name="Ichikawa N."/>
            <person name="Kimura A."/>
            <person name="Kitahashi Y."/>
            <person name="Komaki H."/>
            <person name="Oguchi A."/>
        </authorList>
    </citation>
    <scope>NUCLEOTIDE SEQUENCE [LARGE SCALE GENOMIC DNA]</scope>
    <source>
        <strain evidence="1 2">NBRC 16267</strain>
    </source>
</reference>
<accession>A0A5M3XFK5</accession>
<dbReference type="Gene3D" id="1.25.40.10">
    <property type="entry name" value="Tetratricopeptide repeat domain"/>
    <property type="match status" value="1"/>
</dbReference>
<organism evidence="1 2">
    <name type="scientific">Acrocarpospora pleiomorpha</name>
    <dbReference type="NCBI Taxonomy" id="90975"/>
    <lineage>
        <taxon>Bacteria</taxon>
        <taxon>Bacillati</taxon>
        <taxon>Actinomycetota</taxon>
        <taxon>Actinomycetes</taxon>
        <taxon>Streptosporangiales</taxon>
        <taxon>Streptosporangiaceae</taxon>
        <taxon>Acrocarpospora</taxon>
    </lineage>
</organism>
<keyword evidence="2" id="KW-1185">Reference proteome</keyword>
<dbReference type="InterPro" id="IPR011990">
    <property type="entry name" value="TPR-like_helical_dom_sf"/>
</dbReference>
<sequence length="147" mass="16026">MEADPSSSSNHAAQALGRHQEAVAVAAHALELARQAKYFGGQPDLDPPIQALVVQSTSLFELSPFEGTAAASRQILRHHPDGISHWFVLTRSLASPEQWAEALEAVNRWIELDSSPTAWSYKAKALLELGRYEDAGRAGEPMNSLRP</sequence>
<dbReference type="SUPFAM" id="SSF48452">
    <property type="entry name" value="TPR-like"/>
    <property type="match status" value="1"/>
</dbReference>
<evidence type="ECO:0000313" key="1">
    <source>
        <dbReference type="EMBL" id="GES18929.1"/>
    </source>
</evidence>
<dbReference type="Proteomes" id="UP000377595">
    <property type="component" value="Unassembled WGS sequence"/>
</dbReference>
<name>A0A5M3XFK5_9ACTN</name>
<gene>
    <name evidence="1" type="ORF">Aple_018240</name>
</gene>
<proteinExistence type="predicted"/>
<dbReference type="RefSeq" id="WP_155344045.1">
    <property type="nucleotide sequence ID" value="NZ_BAAAHM010000004.1"/>
</dbReference>